<protein>
    <submittedName>
        <fullName evidence="2">Uncharacterized protein</fullName>
    </submittedName>
</protein>
<keyword evidence="1" id="KW-0472">Membrane</keyword>
<feature type="transmembrane region" description="Helical" evidence="1">
    <location>
        <begin position="308"/>
        <end position="325"/>
    </location>
</feature>
<dbReference type="Proteomes" id="UP000175679">
    <property type="component" value="Unassembled WGS sequence"/>
</dbReference>
<dbReference type="EMBL" id="MJMG01000001">
    <property type="protein sequence ID" value="OEY87096.1"/>
    <property type="molecule type" value="Genomic_DNA"/>
</dbReference>
<comment type="caution">
    <text evidence="2">The sequence shown here is derived from an EMBL/GenBank/DDBJ whole genome shotgun (WGS) entry which is preliminary data.</text>
</comment>
<dbReference type="RefSeq" id="WP_070064747.1">
    <property type="nucleotide sequence ID" value="NZ_MJMG01000001.1"/>
</dbReference>
<keyword evidence="3" id="KW-1185">Reference proteome</keyword>
<sequence>MDDEIQDTLLWDDGLLLSDESNHVSLLSYVTEEGVIPYKTVYIYSQKDIEEAIDKCKIEEVIGLIRQINIDSLELFVLLERAVNRHRKLLAEEQSCEEIDGISTLLADLDIAKNGYGIKISEVPSKPYIPESHIVRESVDHNASYEICSDRMQSREVTNGESFVKPNYIEHVSHLDYITTNLSDIAEEPETDWVSSNISEERDDMQDSGIDLHEDKNGEYVRNERKYINNRDIPKGMTDNERKNCANTSYVQLDLDNSKSSGSNQKFQIDRSDFNIMSNKYIIAITCCAIVLLTLLSFYTIISLTAGIITVIGGLIGVTLLIVHYRNETPSSTGSSCAIQLTNNETPFSTEFSYSLQPVNNVSNSGKCAIA</sequence>
<evidence type="ECO:0000313" key="2">
    <source>
        <dbReference type="EMBL" id="OEY87096.1"/>
    </source>
</evidence>
<evidence type="ECO:0000313" key="3">
    <source>
        <dbReference type="Proteomes" id="UP000175679"/>
    </source>
</evidence>
<keyword evidence="1" id="KW-0812">Transmembrane</keyword>
<name>A0A1E7QL74_WOLPI</name>
<accession>A0A1E7QL74</accession>
<keyword evidence="1" id="KW-1133">Transmembrane helix</keyword>
<feature type="transmembrane region" description="Helical" evidence="1">
    <location>
        <begin position="281"/>
        <end position="302"/>
    </location>
</feature>
<organism evidence="2 3">
    <name type="scientific">Wolbachia pipientis</name>
    <dbReference type="NCBI Taxonomy" id="955"/>
    <lineage>
        <taxon>Bacteria</taxon>
        <taxon>Pseudomonadati</taxon>
        <taxon>Pseudomonadota</taxon>
        <taxon>Alphaproteobacteria</taxon>
        <taxon>Rickettsiales</taxon>
        <taxon>Anaplasmataceae</taxon>
        <taxon>Wolbachieae</taxon>
        <taxon>Wolbachia</taxon>
    </lineage>
</organism>
<reference evidence="2 3" key="1">
    <citation type="submission" date="2016-09" db="EMBL/GenBank/DDBJ databases">
        <title>Genomic evidence for plant-parasitic nematodes as the earliest Wolbachia hosts.</title>
        <authorList>
            <person name="Brown A.M."/>
            <person name="Wasala S.K."/>
            <person name="Howe D.K."/>
            <person name="Peetz A.B."/>
            <person name="Zasada I.A."/>
            <person name="Denver D.R."/>
        </authorList>
    </citation>
    <scope>NUCLEOTIDE SEQUENCE [LARGE SCALE GENOMIC DNA]</scope>
    <source>
        <strain evidence="3">wPpe</strain>
    </source>
</reference>
<proteinExistence type="predicted"/>
<gene>
    <name evidence="2" type="ORF">BIY23_01250</name>
</gene>
<evidence type="ECO:0000256" key="1">
    <source>
        <dbReference type="SAM" id="Phobius"/>
    </source>
</evidence>
<dbReference type="AlphaFoldDB" id="A0A1E7QL74"/>